<comment type="subcellular location">
    <subcellularLocation>
        <location evidence="1">Membrane</location>
        <topology evidence="1">Multi-pass membrane protein</topology>
    </subcellularLocation>
</comment>
<organism evidence="7 8">
    <name type="scientific">Trametes versicolor (strain FP-101664)</name>
    <name type="common">White-rot fungus</name>
    <name type="synonym">Coriolus versicolor</name>
    <dbReference type="NCBI Taxonomy" id="717944"/>
    <lineage>
        <taxon>Eukaryota</taxon>
        <taxon>Fungi</taxon>
        <taxon>Dikarya</taxon>
        <taxon>Basidiomycota</taxon>
        <taxon>Agaricomycotina</taxon>
        <taxon>Agaricomycetes</taxon>
        <taxon>Polyporales</taxon>
        <taxon>Polyporaceae</taxon>
        <taxon>Trametes</taxon>
    </lineage>
</organism>
<feature type="transmembrane region" description="Helical" evidence="6">
    <location>
        <begin position="271"/>
        <end position="290"/>
    </location>
</feature>
<evidence type="ECO:0000256" key="5">
    <source>
        <dbReference type="SAM" id="MobiDB-lite"/>
    </source>
</evidence>
<feature type="transmembrane region" description="Helical" evidence="6">
    <location>
        <begin position="6"/>
        <end position="25"/>
    </location>
</feature>
<dbReference type="Proteomes" id="UP000054317">
    <property type="component" value="Unassembled WGS sequence"/>
</dbReference>
<evidence type="ECO:0000256" key="2">
    <source>
        <dbReference type="ARBA" id="ARBA00022692"/>
    </source>
</evidence>
<dbReference type="Pfam" id="PF05653">
    <property type="entry name" value="Mg_trans_NIPA"/>
    <property type="match status" value="1"/>
</dbReference>
<feature type="transmembrane region" description="Helical" evidence="6">
    <location>
        <begin position="213"/>
        <end position="234"/>
    </location>
</feature>
<feature type="transmembrane region" description="Helical" evidence="6">
    <location>
        <begin position="173"/>
        <end position="193"/>
    </location>
</feature>
<gene>
    <name evidence="7" type="ORF">TRAVEDRAFT_176224</name>
</gene>
<feature type="region of interest" description="Disordered" evidence="5">
    <location>
        <begin position="390"/>
        <end position="429"/>
    </location>
</feature>
<dbReference type="EMBL" id="JH711799">
    <property type="protein sequence ID" value="EIW51637.1"/>
    <property type="molecule type" value="Genomic_DNA"/>
</dbReference>
<name>R7S7N9_TRAVS</name>
<dbReference type="GeneID" id="19411614"/>
<dbReference type="OMA" id="NTLHEGA"/>
<keyword evidence="8" id="KW-1185">Reference proteome</keyword>
<dbReference type="PANTHER" id="PTHR12570:SF85">
    <property type="entry name" value="DUF803 DOMAIN MEMBRANE PROTEIN (AFU_ORTHOLOGUE AFUA_1G15880)"/>
    <property type="match status" value="1"/>
</dbReference>
<dbReference type="AlphaFoldDB" id="R7S7N9"/>
<proteinExistence type="predicted"/>
<feature type="compositionally biased region" description="Low complexity" evidence="5">
    <location>
        <begin position="418"/>
        <end position="429"/>
    </location>
</feature>
<sequence length="429" mass="45969">MVEDKYIGLSLAVSSSLAIGTSFILTKKGLNQSGDSAYASASENYAYFKNPLWWAGMSTLIIGEIANFAAYTFAPAILVTPLGALSVIIGAILASFLLDEELGHLGRVGCALCLLGSLIIVLHAPPDKDVQTVDEILNYARQPGFMMYCFTVLVFSLVMIYAVVPKYGRTNPAVYISICSLVGSISVMAIKGFGVAVKLTLAGHNQFSHPSTYVFGVTVVGCILVQMNYFNKALDTFSTNVVNPMYYVGFSTATIVASVILFQGFNTTDPANSISLLAGFITTFLGVHLLEISRKPDPGAEPLPHHTALTAGLMNPRLSISGRMSIDGWNGAAGTPIGGSHHGVPFSPVHGRRSSLYRNQTQTLFSAFGEDEYEYGDADGAARHGVGLNTLHEGAEDDELEADERTHLRSGRRHGSRSHSGSPRHSPRI</sequence>
<dbReference type="OrthoDB" id="6428174at2759"/>
<dbReference type="SUPFAM" id="SSF103481">
    <property type="entry name" value="Multidrug resistance efflux transporter EmrE"/>
    <property type="match status" value="1"/>
</dbReference>
<feature type="transmembrane region" description="Helical" evidence="6">
    <location>
        <begin position="246"/>
        <end position="265"/>
    </location>
</feature>
<keyword evidence="2 6" id="KW-0812">Transmembrane</keyword>
<dbReference type="InterPro" id="IPR008521">
    <property type="entry name" value="Mg_trans_NIPA"/>
</dbReference>
<evidence type="ECO:0000313" key="8">
    <source>
        <dbReference type="Proteomes" id="UP000054317"/>
    </source>
</evidence>
<evidence type="ECO:0000256" key="6">
    <source>
        <dbReference type="SAM" id="Phobius"/>
    </source>
</evidence>
<feature type="transmembrane region" description="Helical" evidence="6">
    <location>
        <begin position="52"/>
        <end position="71"/>
    </location>
</feature>
<dbReference type="PANTHER" id="PTHR12570">
    <property type="match status" value="1"/>
</dbReference>
<feature type="compositionally biased region" description="Basic residues" evidence="5">
    <location>
        <begin position="408"/>
        <end position="417"/>
    </location>
</feature>
<dbReference type="KEGG" id="tvs:TRAVEDRAFT_176224"/>
<feature type="transmembrane region" description="Helical" evidence="6">
    <location>
        <begin position="77"/>
        <end position="98"/>
    </location>
</feature>
<evidence type="ECO:0000313" key="7">
    <source>
        <dbReference type="EMBL" id="EIW51637.1"/>
    </source>
</evidence>
<evidence type="ECO:0000256" key="4">
    <source>
        <dbReference type="ARBA" id="ARBA00023136"/>
    </source>
</evidence>
<accession>R7S7N9</accession>
<protein>
    <submittedName>
        <fullName evidence="7">DUF803-domain-containing protein</fullName>
    </submittedName>
</protein>
<keyword evidence="3 6" id="KW-1133">Transmembrane helix</keyword>
<keyword evidence="4 6" id="KW-0472">Membrane</keyword>
<feature type="transmembrane region" description="Helical" evidence="6">
    <location>
        <begin position="145"/>
        <end position="164"/>
    </location>
</feature>
<evidence type="ECO:0000256" key="3">
    <source>
        <dbReference type="ARBA" id="ARBA00022989"/>
    </source>
</evidence>
<dbReference type="RefSeq" id="XP_008045508.1">
    <property type="nucleotide sequence ID" value="XM_008047317.1"/>
</dbReference>
<dbReference type="InterPro" id="IPR037185">
    <property type="entry name" value="EmrE-like"/>
</dbReference>
<evidence type="ECO:0000256" key="1">
    <source>
        <dbReference type="ARBA" id="ARBA00004141"/>
    </source>
</evidence>
<feature type="transmembrane region" description="Helical" evidence="6">
    <location>
        <begin position="105"/>
        <end position="125"/>
    </location>
</feature>
<dbReference type="GO" id="GO:0015095">
    <property type="term" value="F:magnesium ion transmembrane transporter activity"/>
    <property type="evidence" value="ECO:0007669"/>
    <property type="project" value="InterPro"/>
</dbReference>
<reference evidence="8" key="1">
    <citation type="journal article" date="2012" name="Science">
        <title>The Paleozoic origin of enzymatic lignin decomposition reconstructed from 31 fungal genomes.</title>
        <authorList>
            <person name="Floudas D."/>
            <person name="Binder M."/>
            <person name="Riley R."/>
            <person name="Barry K."/>
            <person name="Blanchette R.A."/>
            <person name="Henrissat B."/>
            <person name="Martinez A.T."/>
            <person name="Otillar R."/>
            <person name="Spatafora J.W."/>
            <person name="Yadav J.S."/>
            <person name="Aerts A."/>
            <person name="Benoit I."/>
            <person name="Boyd A."/>
            <person name="Carlson A."/>
            <person name="Copeland A."/>
            <person name="Coutinho P.M."/>
            <person name="de Vries R.P."/>
            <person name="Ferreira P."/>
            <person name="Findley K."/>
            <person name="Foster B."/>
            <person name="Gaskell J."/>
            <person name="Glotzer D."/>
            <person name="Gorecki P."/>
            <person name="Heitman J."/>
            <person name="Hesse C."/>
            <person name="Hori C."/>
            <person name="Igarashi K."/>
            <person name="Jurgens J.A."/>
            <person name="Kallen N."/>
            <person name="Kersten P."/>
            <person name="Kohler A."/>
            <person name="Kuees U."/>
            <person name="Kumar T.K.A."/>
            <person name="Kuo A."/>
            <person name="LaButti K."/>
            <person name="Larrondo L.F."/>
            <person name="Lindquist E."/>
            <person name="Ling A."/>
            <person name="Lombard V."/>
            <person name="Lucas S."/>
            <person name="Lundell T."/>
            <person name="Martin R."/>
            <person name="McLaughlin D.J."/>
            <person name="Morgenstern I."/>
            <person name="Morin E."/>
            <person name="Murat C."/>
            <person name="Nagy L.G."/>
            <person name="Nolan M."/>
            <person name="Ohm R.A."/>
            <person name="Patyshakuliyeva A."/>
            <person name="Rokas A."/>
            <person name="Ruiz-Duenas F.J."/>
            <person name="Sabat G."/>
            <person name="Salamov A."/>
            <person name="Samejima M."/>
            <person name="Schmutz J."/>
            <person name="Slot J.C."/>
            <person name="St John F."/>
            <person name="Stenlid J."/>
            <person name="Sun H."/>
            <person name="Sun S."/>
            <person name="Syed K."/>
            <person name="Tsang A."/>
            <person name="Wiebenga A."/>
            <person name="Young D."/>
            <person name="Pisabarro A."/>
            <person name="Eastwood D.C."/>
            <person name="Martin F."/>
            <person name="Cullen D."/>
            <person name="Grigoriev I.V."/>
            <person name="Hibbett D.S."/>
        </authorList>
    </citation>
    <scope>NUCLEOTIDE SEQUENCE [LARGE SCALE GENOMIC DNA]</scope>
    <source>
        <strain evidence="8">FP-101664</strain>
    </source>
</reference>
<dbReference type="GO" id="GO:0016020">
    <property type="term" value="C:membrane"/>
    <property type="evidence" value="ECO:0007669"/>
    <property type="project" value="UniProtKB-SubCell"/>
</dbReference>